<name>A0ABD1BSH6_CARAN</name>
<proteinExistence type="predicted"/>
<comment type="caution">
    <text evidence="1">The sequence shown here is derived from an EMBL/GenBank/DDBJ whole genome shotgun (WGS) entry which is preliminary data.</text>
</comment>
<evidence type="ECO:0000313" key="2">
    <source>
        <dbReference type="Proteomes" id="UP001558713"/>
    </source>
</evidence>
<evidence type="ECO:0000313" key="1">
    <source>
        <dbReference type="EMBL" id="KAL1220148.1"/>
    </source>
</evidence>
<dbReference type="AlphaFoldDB" id="A0ABD1BSH6"/>
<reference evidence="1 2" key="1">
    <citation type="submission" date="2024-04" db="EMBL/GenBank/DDBJ databases">
        <title>Genome assembly C_amara_ONT_v2.</title>
        <authorList>
            <person name="Yant L."/>
            <person name="Moore C."/>
            <person name="Slenker M."/>
        </authorList>
    </citation>
    <scope>NUCLEOTIDE SEQUENCE [LARGE SCALE GENOMIC DNA]</scope>
    <source>
        <tissue evidence="1">Leaf</tissue>
    </source>
</reference>
<sequence length="77" mass="8554">MSIPKDLMSIRNPNSTLFYIAHSHSPVTMCTAPRSIRFSAPQIKMFARADGSFTGLRFSFSSPCCSEVLINRSILVN</sequence>
<gene>
    <name evidence="1" type="ORF">V5N11_012875</name>
</gene>
<protein>
    <submittedName>
        <fullName evidence="1">Protein FATTY ACID EXPORT 3</fullName>
    </submittedName>
</protein>
<organism evidence="1 2">
    <name type="scientific">Cardamine amara subsp. amara</name>
    <dbReference type="NCBI Taxonomy" id="228776"/>
    <lineage>
        <taxon>Eukaryota</taxon>
        <taxon>Viridiplantae</taxon>
        <taxon>Streptophyta</taxon>
        <taxon>Embryophyta</taxon>
        <taxon>Tracheophyta</taxon>
        <taxon>Spermatophyta</taxon>
        <taxon>Magnoliopsida</taxon>
        <taxon>eudicotyledons</taxon>
        <taxon>Gunneridae</taxon>
        <taxon>Pentapetalae</taxon>
        <taxon>rosids</taxon>
        <taxon>malvids</taxon>
        <taxon>Brassicales</taxon>
        <taxon>Brassicaceae</taxon>
        <taxon>Cardamineae</taxon>
        <taxon>Cardamine</taxon>
    </lineage>
</organism>
<dbReference type="EMBL" id="JBANAX010000160">
    <property type="protein sequence ID" value="KAL1220148.1"/>
    <property type="molecule type" value="Genomic_DNA"/>
</dbReference>
<accession>A0ABD1BSH6</accession>
<keyword evidence="2" id="KW-1185">Reference proteome</keyword>
<dbReference type="Proteomes" id="UP001558713">
    <property type="component" value="Unassembled WGS sequence"/>
</dbReference>